<dbReference type="FunFam" id="3.90.226.10:FF:000009">
    <property type="entry name" value="Carnitinyl-CoA dehydratase"/>
    <property type="match status" value="1"/>
</dbReference>
<dbReference type="Proteomes" id="UP000228987">
    <property type="component" value="Unassembled WGS sequence"/>
</dbReference>
<dbReference type="FunFam" id="1.10.12.10:FF:000001">
    <property type="entry name" value="Probable enoyl-CoA hydratase, mitochondrial"/>
    <property type="match status" value="1"/>
</dbReference>
<dbReference type="PROSITE" id="PS00166">
    <property type="entry name" value="ENOYL_COA_HYDRATASE"/>
    <property type="match status" value="1"/>
</dbReference>
<dbReference type="Pfam" id="PF00378">
    <property type="entry name" value="ECH_1"/>
    <property type="match status" value="1"/>
</dbReference>
<dbReference type="GO" id="GO:0016836">
    <property type="term" value="F:hydro-lyase activity"/>
    <property type="evidence" value="ECO:0007669"/>
    <property type="project" value="UniProtKB-ARBA"/>
</dbReference>
<comment type="caution">
    <text evidence="4">The sequence shown here is derived from an EMBL/GenBank/DDBJ whole genome shotgun (WGS) entry which is preliminary data.</text>
</comment>
<dbReference type="Gene3D" id="3.90.226.10">
    <property type="entry name" value="2-enoyl-CoA Hydratase, Chain A, domain 1"/>
    <property type="match status" value="1"/>
</dbReference>
<accession>A0A2A5CCE6</accession>
<dbReference type="InterPro" id="IPR001753">
    <property type="entry name" value="Enoyl-CoA_hydra/iso"/>
</dbReference>
<proteinExistence type="inferred from homology"/>
<dbReference type="Gene3D" id="1.10.12.10">
    <property type="entry name" value="Lyase 2-enoyl-coa Hydratase, Chain A, domain 2"/>
    <property type="match status" value="1"/>
</dbReference>
<evidence type="ECO:0000313" key="4">
    <source>
        <dbReference type="EMBL" id="PCJ41205.1"/>
    </source>
</evidence>
<keyword evidence="2" id="KW-0456">Lyase</keyword>
<dbReference type="SUPFAM" id="SSF52096">
    <property type="entry name" value="ClpP/crotonase"/>
    <property type="match status" value="1"/>
</dbReference>
<gene>
    <name evidence="4" type="ORF">COA71_09200</name>
</gene>
<name>A0A2A5CCE6_9GAMM</name>
<comment type="similarity">
    <text evidence="1 3">Belongs to the enoyl-CoA hydratase/isomerase family.</text>
</comment>
<evidence type="ECO:0000256" key="3">
    <source>
        <dbReference type="RuleBase" id="RU003707"/>
    </source>
</evidence>
<dbReference type="CDD" id="cd06558">
    <property type="entry name" value="crotonase-like"/>
    <property type="match status" value="1"/>
</dbReference>
<reference evidence="5" key="1">
    <citation type="submission" date="2017-08" db="EMBL/GenBank/DDBJ databases">
        <title>A dynamic microbial community with high functional redundancy inhabits the cold, oxic subseafloor aquifer.</title>
        <authorList>
            <person name="Tully B.J."/>
            <person name="Wheat C.G."/>
            <person name="Glazer B.T."/>
            <person name="Huber J.A."/>
        </authorList>
    </citation>
    <scope>NUCLEOTIDE SEQUENCE [LARGE SCALE GENOMIC DNA]</scope>
</reference>
<dbReference type="AlphaFoldDB" id="A0A2A5CCE6"/>
<dbReference type="InterPro" id="IPR029045">
    <property type="entry name" value="ClpP/crotonase-like_dom_sf"/>
</dbReference>
<dbReference type="PANTHER" id="PTHR11941:SF54">
    <property type="entry name" value="ENOYL-COA HYDRATASE, MITOCHONDRIAL"/>
    <property type="match status" value="1"/>
</dbReference>
<dbReference type="EMBL" id="NVWI01000006">
    <property type="protein sequence ID" value="PCJ41205.1"/>
    <property type="molecule type" value="Genomic_DNA"/>
</dbReference>
<protein>
    <submittedName>
        <fullName evidence="4">Crotonase</fullName>
    </submittedName>
</protein>
<dbReference type="InterPro" id="IPR014748">
    <property type="entry name" value="Enoyl-CoA_hydra_C"/>
</dbReference>
<sequence>MNFETLKFEAKDQIGVLTIFRPKALNALNAQVLSELGQFFEALNSKTDLRCLILTGSGDKAFVAGADIKALAAIDRNSGTEFAQKGQQVFQAIEDSPIPVIAAVNGFALGGGLELAMACDFIIASEKAKFGLPEVSLGIIPCYGGTQRLSRYIGKAKARMVIATGEIYSAQEAKDWGLVAEVVVAEKLQEKCMDIAAAISKRSPLAVRLARRAVTDGFELSQAEGLYLEAELFAQAFSSEDKTEGVNAFIEKREPKFTGK</sequence>
<organism evidence="4 5">
    <name type="scientific">SAR86 cluster bacterium</name>
    <dbReference type="NCBI Taxonomy" id="2030880"/>
    <lineage>
        <taxon>Bacteria</taxon>
        <taxon>Pseudomonadati</taxon>
        <taxon>Pseudomonadota</taxon>
        <taxon>Gammaproteobacteria</taxon>
        <taxon>SAR86 cluster</taxon>
    </lineage>
</organism>
<dbReference type="GO" id="GO:0006635">
    <property type="term" value="P:fatty acid beta-oxidation"/>
    <property type="evidence" value="ECO:0007669"/>
    <property type="project" value="TreeGrafter"/>
</dbReference>
<dbReference type="InterPro" id="IPR018376">
    <property type="entry name" value="Enoyl-CoA_hyd/isom_CS"/>
</dbReference>
<dbReference type="PANTHER" id="PTHR11941">
    <property type="entry name" value="ENOYL-COA HYDRATASE-RELATED"/>
    <property type="match status" value="1"/>
</dbReference>
<evidence type="ECO:0000313" key="5">
    <source>
        <dbReference type="Proteomes" id="UP000228987"/>
    </source>
</evidence>
<evidence type="ECO:0000256" key="1">
    <source>
        <dbReference type="ARBA" id="ARBA00005254"/>
    </source>
</evidence>
<evidence type="ECO:0000256" key="2">
    <source>
        <dbReference type="ARBA" id="ARBA00023239"/>
    </source>
</evidence>